<dbReference type="EMBL" id="AGNK02005554">
    <property type="status" value="NOT_ANNOTATED_CDS"/>
    <property type="molecule type" value="Genomic_DNA"/>
</dbReference>
<organism evidence="1 2">
    <name type="scientific">Setaria italica</name>
    <name type="common">Foxtail millet</name>
    <name type="synonym">Panicum italicum</name>
    <dbReference type="NCBI Taxonomy" id="4555"/>
    <lineage>
        <taxon>Eukaryota</taxon>
        <taxon>Viridiplantae</taxon>
        <taxon>Streptophyta</taxon>
        <taxon>Embryophyta</taxon>
        <taxon>Tracheophyta</taxon>
        <taxon>Spermatophyta</taxon>
        <taxon>Magnoliopsida</taxon>
        <taxon>Liliopsida</taxon>
        <taxon>Poales</taxon>
        <taxon>Poaceae</taxon>
        <taxon>PACMAD clade</taxon>
        <taxon>Panicoideae</taxon>
        <taxon>Panicodae</taxon>
        <taxon>Paniceae</taxon>
        <taxon>Cenchrinae</taxon>
        <taxon>Setaria</taxon>
    </lineage>
</organism>
<dbReference type="EnsemblPlants" id="KQK88606">
    <property type="protein sequence ID" value="KQK88606"/>
    <property type="gene ID" value="SETIT_040483mg"/>
</dbReference>
<proteinExistence type="predicted"/>
<reference evidence="1" key="2">
    <citation type="submission" date="2018-08" db="UniProtKB">
        <authorList>
            <consortium name="EnsemblPlants"/>
        </authorList>
    </citation>
    <scope>IDENTIFICATION</scope>
    <source>
        <strain evidence="1">Yugu1</strain>
    </source>
</reference>
<name>K4ANI6_SETIT</name>
<dbReference type="Gramene" id="KQK88606">
    <property type="protein sequence ID" value="KQK88606"/>
    <property type="gene ID" value="SETIT_040483mg"/>
</dbReference>
<dbReference type="InParanoid" id="K4ANI6"/>
<protein>
    <submittedName>
        <fullName evidence="1">Uncharacterized protein</fullName>
    </submittedName>
</protein>
<dbReference type="HOGENOM" id="CLU_2927058_0_0_1"/>
<dbReference type="Proteomes" id="UP000004995">
    <property type="component" value="Unassembled WGS sequence"/>
</dbReference>
<evidence type="ECO:0000313" key="2">
    <source>
        <dbReference type="Proteomes" id="UP000004995"/>
    </source>
</evidence>
<sequence>MGALLMLGSHIPILWEKKICNTPLAEKCFPTSFHNKQSWALLPTRMPSPLLMREKETYSFC</sequence>
<reference evidence="2" key="1">
    <citation type="journal article" date="2012" name="Nat. Biotechnol.">
        <title>Reference genome sequence of the model plant Setaria.</title>
        <authorList>
            <person name="Bennetzen J.L."/>
            <person name="Schmutz J."/>
            <person name="Wang H."/>
            <person name="Percifield R."/>
            <person name="Hawkins J."/>
            <person name="Pontaroli A.C."/>
            <person name="Estep M."/>
            <person name="Feng L."/>
            <person name="Vaughn J.N."/>
            <person name="Grimwood J."/>
            <person name="Jenkins J."/>
            <person name="Barry K."/>
            <person name="Lindquist E."/>
            <person name="Hellsten U."/>
            <person name="Deshpande S."/>
            <person name="Wang X."/>
            <person name="Wu X."/>
            <person name="Mitros T."/>
            <person name="Triplett J."/>
            <person name="Yang X."/>
            <person name="Ye C.Y."/>
            <person name="Mauro-Herrera M."/>
            <person name="Wang L."/>
            <person name="Li P."/>
            <person name="Sharma M."/>
            <person name="Sharma R."/>
            <person name="Ronald P.C."/>
            <person name="Panaud O."/>
            <person name="Kellogg E.A."/>
            <person name="Brutnell T.P."/>
            <person name="Doust A.N."/>
            <person name="Tuskan G.A."/>
            <person name="Rokhsar D."/>
            <person name="Devos K.M."/>
        </authorList>
    </citation>
    <scope>NUCLEOTIDE SEQUENCE [LARGE SCALE GENOMIC DNA]</scope>
    <source>
        <strain evidence="2">cv. Yugu1</strain>
    </source>
</reference>
<dbReference type="AlphaFoldDB" id="K4ANI6"/>
<keyword evidence="2" id="KW-1185">Reference proteome</keyword>
<accession>K4ANI6</accession>
<evidence type="ECO:0000313" key="1">
    <source>
        <dbReference type="EnsemblPlants" id="KQK88606"/>
    </source>
</evidence>